<dbReference type="Pfam" id="PF01471">
    <property type="entry name" value="PG_binding_1"/>
    <property type="match status" value="1"/>
</dbReference>
<keyword evidence="5" id="KW-0961">Cell wall biogenesis/degradation</keyword>
<dbReference type="GO" id="GO:0009254">
    <property type="term" value="P:peptidoglycan turnover"/>
    <property type="evidence" value="ECO:0007669"/>
    <property type="project" value="TreeGrafter"/>
</dbReference>
<gene>
    <name evidence="7" type="ORF">MM415B00488_0017</name>
</gene>
<comment type="catalytic activity">
    <reaction evidence="1">
        <text>Hydrolyzes the link between N-acetylmuramoyl residues and L-amino acid residues in certain cell-wall glycopeptides.</text>
        <dbReference type="EC" id="3.5.1.28"/>
    </reaction>
</comment>
<dbReference type="PANTHER" id="PTHR30417">
    <property type="entry name" value="N-ACETYLMURAMOYL-L-ALANINE AMIDASE AMID"/>
    <property type="match status" value="1"/>
</dbReference>
<dbReference type="InterPro" id="IPR036505">
    <property type="entry name" value="Amidase/PGRP_sf"/>
</dbReference>
<dbReference type="Gene3D" id="3.40.80.10">
    <property type="entry name" value="Peptidoglycan recognition protein-like"/>
    <property type="match status" value="1"/>
</dbReference>
<dbReference type="EC" id="3.5.1.28" evidence="3"/>
<organism evidence="7">
    <name type="scientific">viral metagenome</name>
    <dbReference type="NCBI Taxonomy" id="1070528"/>
    <lineage>
        <taxon>unclassified sequences</taxon>
        <taxon>metagenomes</taxon>
        <taxon>organismal metagenomes</taxon>
    </lineage>
</organism>
<dbReference type="InterPro" id="IPR036365">
    <property type="entry name" value="PGBD-like_sf"/>
</dbReference>
<evidence type="ECO:0000256" key="2">
    <source>
        <dbReference type="ARBA" id="ARBA00007553"/>
    </source>
</evidence>
<reference evidence="7" key="1">
    <citation type="submission" date="2020-03" db="EMBL/GenBank/DDBJ databases">
        <title>The deep terrestrial virosphere.</title>
        <authorList>
            <person name="Holmfeldt K."/>
            <person name="Nilsson E."/>
            <person name="Simone D."/>
            <person name="Lopez-Fernandez M."/>
            <person name="Wu X."/>
            <person name="de Brujin I."/>
            <person name="Lundin D."/>
            <person name="Andersson A."/>
            <person name="Bertilsson S."/>
            <person name="Dopson M."/>
        </authorList>
    </citation>
    <scope>NUCLEOTIDE SEQUENCE</scope>
    <source>
        <strain evidence="7">MM415B00488</strain>
    </source>
</reference>
<dbReference type="CDD" id="cd06583">
    <property type="entry name" value="PGRP"/>
    <property type="match status" value="1"/>
</dbReference>
<dbReference type="GO" id="GO:0009253">
    <property type="term" value="P:peptidoglycan catabolic process"/>
    <property type="evidence" value="ECO:0007669"/>
    <property type="project" value="InterPro"/>
</dbReference>
<evidence type="ECO:0000313" key="7">
    <source>
        <dbReference type="EMBL" id="QJA64569.1"/>
    </source>
</evidence>
<evidence type="ECO:0000259" key="6">
    <source>
        <dbReference type="SMART" id="SM00644"/>
    </source>
</evidence>
<dbReference type="Gene3D" id="1.10.101.10">
    <property type="entry name" value="PGBD-like superfamily/PGBD"/>
    <property type="match status" value="1"/>
</dbReference>
<feature type="domain" description="N-acetylmuramoyl-L-alanine amidase" evidence="6">
    <location>
        <begin position="330"/>
        <end position="485"/>
    </location>
</feature>
<dbReference type="GO" id="GO:0008745">
    <property type="term" value="F:N-acetylmuramoyl-L-alanine amidase activity"/>
    <property type="evidence" value="ECO:0007669"/>
    <property type="project" value="UniProtKB-EC"/>
</dbReference>
<dbReference type="InterPro" id="IPR002502">
    <property type="entry name" value="Amidase_domain"/>
</dbReference>
<dbReference type="InterPro" id="IPR051206">
    <property type="entry name" value="NAMLAA_amidase_2"/>
</dbReference>
<proteinExistence type="inferred from homology"/>
<name>A0A6M3J3M2_9ZZZZ</name>
<dbReference type="InterPro" id="IPR002477">
    <property type="entry name" value="Peptidoglycan-bd-like"/>
</dbReference>
<evidence type="ECO:0000256" key="1">
    <source>
        <dbReference type="ARBA" id="ARBA00001561"/>
    </source>
</evidence>
<dbReference type="PANTHER" id="PTHR30417:SF1">
    <property type="entry name" value="N-ACETYLMURAMOYL-L-ALANINE AMIDASE AMID"/>
    <property type="match status" value="1"/>
</dbReference>
<evidence type="ECO:0000256" key="5">
    <source>
        <dbReference type="ARBA" id="ARBA00023316"/>
    </source>
</evidence>
<keyword evidence="4" id="KW-0378">Hydrolase</keyword>
<protein>
    <recommendedName>
        <fullName evidence="3">N-acetylmuramoyl-L-alanine amidase</fullName>
        <ecNumber evidence="3">3.5.1.28</ecNumber>
    </recommendedName>
</protein>
<dbReference type="InterPro" id="IPR036366">
    <property type="entry name" value="PGBDSf"/>
</dbReference>
<dbReference type="SUPFAM" id="SSF47090">
    <property type="entry name" value="PGBD-like"/>
    <property type="match status" value="1"/>
</dbReference>
<dbReference type="Pfam" id="PF01510">
    <property type="entry name" value="Amidase_2"/>
    <property type="match status" value="1"/>
</dbReference>
<dbReference type="EMBL" id="MT141522">
    <property type="protein sequence ID" value="QJA64569.1"/>
    <property type="molecule type" value="Genomic_DNA"/>
</dbReference>
<dbReference type="SUPFAM" id="SSF55846">
    <property type="entry name" value="N-acetylmuramoyl-L-alanine amidase-like"/>
    <property type="match status" value="1"/>
</dbReference>
<evidence type="ECO:0000256" key="3">
    <source>
        <dbReference type="ARBA" id="ARBA00011901"/>
    </source>
</evidence>
<dbReference type="SMART" id="SM00644">
    <property type="entry name" value="Ami_2"/>
    <property type="match status" value="1"/>
</dbReference>
<evidence type="ECO:0000256" key="4">
    <source>
        <dbReference type="ARBA" id="ARBA00022801"/>
    </source>
</evidence>
<dbReference type="AlphaFoldDB" id="A0A6M3J3M2"/>
<sequence>MIHHTKLTDCTIHPSGWAAVPGTNVEVTALPVIDTLYEVEGGPIFARLNYDEALDVAYRYNARLLAPGRINDLRKPGVALQLLPYLGTPIAETELSHSELHDADVWRQIRALGWDGKQPVVGAGKHWVAGAPPGRSRLEGWDRDGAGPGLALWQPDQVAHDRLHFDDGTTTVLERTVGNGVDYEEPPATPPPAGHPPTVMLGDDGPAVGRWQRVLAASEKPIAWTTAKGTYRQWPDTWRWPLTIDDDFGPRTQAATECWQSRRGLVADGVCGPKTWAAALAEPSIPPPPDTLPAPPPSMPDAPPSIESATGSWRVTPGVQEPHTDGYLQARHYTAVPPGRAVDWIVLHSTENPIRPGVARQVARYFEGPNAPRASAHYVVDREAVIQCVLLRDVAWTAPGANSRGVQIEMVGQAMMTDWHRAGDDDRAGLAVLQRAARLVAELCRYFGLPLERVDAAGLLAGARGITTHAAVTAAWHRCTHVDPGGPGDRRWPWTEFLAAVRASP</sequence>
<dbReference type="GO" id="GO:0071555">
    <property type="term" value="P:cell wall organization"/>
    <property type="evidence" value="ECO:0007669"/>
    <property type="project" value="UniProtKB-KW"/>
</dbReference>
<comment type="similarity">
    <text evidence="2">Belongs to the N-acetylmuramoyl-L-alanine amidase 2 family.</text>
</comment>
<accession>A0A6M3J3M2</accession>